<dbReference type="InParanoid" id="S8F325"/>
<accession>S8F325</accession>
<evidence type="ECO:0000313" key="2">
    <source>
        <dbReference type="Proteomes" id="UP000015241"/>
    </source>
</evidence>
<protein>
    <submittedName>
        <fullName evidence="1">Uncharacterized protein</fullName>
    </submittedName>
</protein>
<dbReference type="HOGENOM" id="CLU_1366279_0_0_1"/>
<evidence type="ECO:0000313" key="1">
    <source>
        <dbReference type="EMBL" id="EPS93334.1"/>
    </source>
</evidence>
<dbReference type="AlphaFoldDB" id="S8F325"/>
<name>S8F325_FOMSC</name>
<reference evidence="1 2" key="1">
    <citation type="journal article" date="2012" name="Science">
        <title>The Paleozoic origin of enzymatic lignin decomposition reconstructed from 31 fungal genomes.</title>
        <authorList>
            <person name="Floudas D."/>
            <person name="Binder M."/>
            <person name="Riley R."/>
            <person name="Barry K."/>
            <person name="Blanchette R.A."/>
            <person name="Henrissat B."/>
            <person name="Martinez A.T."/>
            <person name="Otillar R."/>
            <person name="Spatafora J.W."/>
            <person name="Yadav J.S."/>
            <person name="Aerts A."/>
            <person name="Benoit I."/>
            <person name="Boyd A."/>
            <person name="Carlson A."/>
            <person name="Copeland A."/>
            <person name="Coutinho P.M."/>
            <person name="de Vries R.P."/>
            <person name="Ferreira P."/>
            <person name="Findley K."/>
            <person name="Foster B."/>
            <person name="Gaskell J."/>
            <person name="Glotzer D."/>
            <person name="Gorecki P."/>
            <person name="Heitman J."/>
            <person name="Hesse C."/>
            <person name="Hori C."/>
            <person name="Igarashi K."/>
            <person name="Jurgens J.A."/>
            <person name="Kallen N."/>
            <person name="Kersten P."/>
            <person name="Kohler A."/>
            <person name="Kuees U."/>
            <person name="Kumar T.K.A."/>
            <person name="Kuo A."/>
            <person name="LaButti K."/>
            <person name="Larrondo L.F."/>
            <person name="Lindquist E."/>
            <person name="Ling A."/>
            <person name="Lombard V."/>
            <person name="Lucas S."/>
            <person name="Lundell T."/>
            <person name="Martin R."/>
            <person name="McLaughlin D.J."/>
            <person name="Morgenstern I."/>
            <person name="Morin E."/>
            <person name="Murat C."/>
            <person name="Nagy L.G."/>
            <person name="Nolan M."/>
            <person name="Ohm R.A."/>
            <person name="Patyshakuliyeva A."/>
            <person name="Rokas A."/>
            <person name="Ruiz-Duenas F.J."/>
            <person name="Sabat G."/>
            <person name="Salamov A."/>
            <person name="Samejima M."/>
            <person name="Schmutz J."/>
            <person name="Slot J.C."/>
            <person name="St John F."/>
            <person name="Stenlid J."/>
            <person name="Sun H."/>
            <person name="Sun S."/>
            <person name="Syed K."/>
            <person name="Tsang A."/>
            <person name="Wiebenga A."/>
            <person name="Young D."/>
            <person name="Pisabarro A."/>
            <person name="Eastwood D.C."/>
            <person name="Martin F."/>
            <person name="Cullen D."/>
            <person name="Grigoriev I.V."/>
            <person name="Hibbett D.S."/>
        </authorList>
    </citation>
    <scope>NUCLEOTIDE SEQUENCE</scope>
    <source>
        <strain evidence="2">FP-58527</strain>
    </source>
</reference>
<gene>
    <name evidence="1" type="ORF">FOMPIDRAFT_87497</name>
</gene>
<proteinExistence type="predicted"/>
<dbReference type="Proteomes" id="UP000015241">
    <property type="component" value="Unassembled WGS sequence"/>
</dbReference>
<keyword evidence="2" id="KW-1185">Reference proteome</keyword>
<dbReference type="EMBL" id="KE504282">
    <property type="protein sequence ID" value="EPS93334.1"/>
    <property type="molecule type" value="Genomic_DNA"/>
</dbReference>
<organism evidence="1 2">
    <name type="scientific">Fomitopsis schrenkii</name>
    <name type="common">Brown rot fungus</name>
    <dbReference type="NCBI Taxonomy" id="2126942"/>
    <lineage>
        <taxon>Eukaryota</taxon>
        <taxon>Fungi</taxon>
        <taxon>Dikarya</taxon>
        <taxon>Basidiomycota</taxon>
        <taxon>Agaricomycotina</taxon>
        <taxon>Agaricomycetes</taxon>
        <taxon>Polyporales</taxon>
        <taxon>Fomitopsis</taxon>
    </lineage>
</organism>
<sequence>MFLTETTYQLSRLREWLAWCTVLEPYCHVTAAKPGSLPSPFLYRKIKEMLDYFNQVFKDHDAPKIERVGVPFPTLAWSEAAVLYKQTQPNSRLAIGLPMYMTVPTYLDNYHALPMIMNEMSQLVNHLLEASHDELSEPSDGADNMMPALQPEPVHNVIQEVQGVEVDLLEGEACQGTPGSMGAACIPSYPAMVRSMLLQV</sequence>